<dbReference type="PANTHER" id="PTHR43757">
    <property type="entry name" value="AMINOMETHYLTRANSFERASE"/>
    <property type="match status" value="1"/>
</dbReference>
<dbReference type="EMBL" id="QYUO01000003">
    <property type="protein sequence ID" value="RJF92287.1"/>
    <property type="molecule type" value="Genomic_DNA"/>
</dbReference>
<keyword evidence="5" id="KW-1185">Reference proteome</keyword>
<gene>
    <name evidence="4" type="ORF">D3871_27055</name>
</gene>
<evidence type="ECO:0000259" key="3">
    <source>
        <dbReference type="Pfam" id="PF08669"/>
    </source>
</evidence>
<dbReference type="PIRSF" id="PIRSF006487">
    <property type="entry name" value="GcvT"/>
    <property type="match status" value="1"/>
</dbReference>
<evidence type="ECO:0000256" key="1">
    <source>
        <dbReference type="PIRSR" id="PIRSR006487-1"/>
    </source>
</evidence>
<evidence type="ECO:0000313" key="4">
    <source>
        <dbReference type="EMBL" id="RJF92287.1"/>
    </source>
</evidence>
<dbReference type="Pfam" id="PF08669">
    <property type="entry name" value="GCV_T_C"/>
    <property type="match status" value="1"/>
</dbReference>
<dbReference type="PANTHER" id="PTHR43757:SF2">
    <property type="entry name" value="AMINOMETHYLTRANSFERASE, MITOCHONDRIAL"/>
    <property type="match status" value="1"/>
</dbReference>
<dbReference type="Proteomes" id="UP000265955">
    <property type="component" value="Unassembled WGS sequence"/>
</dbReference>
<dbReference type="InterPro" id="IPR006222">
    <property type="entry name" value="GCVT_N"/>
</dbReference>
<dbReference type="InterPro" id="IPR013977">
    <property type="entry name" value="GcvT_C"/>
</dbReference>
<dbReference type="SUPFAM" id="SSF101790">
    <property type="entry name" value="Aminomethyltransferase beta-barrel domain"/>
    <property type="match status" value="1"/>
</dbReference>
<name>A0A3A3FGN3_9BURK</name>
<dbReference type="OrthoDB" id="5287468at2"/>
<organism evidence="4 5">
    <name type="scientific">Noviherbaspirillum saxi</name>
    <dbReference type="NCBI Taxonomy" id="2320863"/>
    <lineage>
        <taxon>Bacteria</taxon>
        <taxon>Pseudomonadati</taxon>
        <taxon>Pseudomonadota</taxon>
        <taxon>Betaproteobacteria</taxon>
        <taxon>Burkholderiales</taxon>
        <taxon>Oxalobacteraceae</taxon>
        <taxon>Noviherbaspirillum</taxon>
    </lineage>
</organism>
<feature type="binding site" evidence="1">
    <location>
        <position position="185"/>
    </location>
    <ligand>
        <name>substrate</name>
    </ligand>
</feature>
<keyword evidence="4" id="KW-0808">Transferase</keyword>
<dbReference type="GO" id="GO:0016740">
    <property type="term" value="F:transferase activity"/>
    <property type="evidence" value="ECO:0007669"/>
    <property type="project" value="UniProtKB-KW"/>
</dbReference>
<evidence type="ECO:0000313" key="5">
    <source>
        <dbReference type="Proteomes" id="UP000265955"/>
    </source>
</evidence>
<comment type="caution">
    <text evidence="4">The sequence shown here is derived from an EMBL/GenBank/DDBJ whole genome shotgun (WGS) entry which is preliminary data.</text>
</comment>
<feature type="domain" description="Aminomethyltransferase C-terminal" evidence="3">
    <location>
        <begin position="352"/>
        <end position="395"/>
    </location>
</feature>
<dbReference type="RefSeq" id="WP_119772174.1">
    <property type="nucleotide sequence ID" value="NZ_QYUO01000003.1"/>
</dbReference>
<dbReference type="AlphaFoldDB" id="A0A3A3FGN3"/>
<reference evidence="5" key="1">
    <citation type="submission" date="2018-09" db="EMBL/GenBank/DDBJ databases">
        <authorList>
            <person name="Zhu H."/>
        </authorList>
    </citation>
    <scope>NUCLEOTIDE SEQUENCE [LARGE SCALE GENOMIC DNA]</scope>
    <source>
        <strain evidence="5">K1R23-30</strain>
    </source>
</reference>
<feature type="domain" description="GCVT N-terminal" evidence="2">
    <location>
        <begin position="25"/>
        <end position="229"/>
    </location>
</feature>
<protein>
    <submittedName>
        <fullName evidence="4">Aminomethyl transferase family protein</fullName>
    </submittedName>
</protein>
<evidence type="ECO:0000259" key="2">
    <source>
        <dbReference type="Pfam" id="PF01571"/>
    </source>
</evidence>
<dbReference type="InterPro" id="IPR027266">
    <property type="entry name" value="TrmE/GcvT-like"/>
</dbReference>
<proteinExistence type="predicted"/>
<sequence length="424" mass="47436">MSKPIIERLRANIPVAHPGWGASEYSGWQDEQMSWKESCYIGDWSFLWDIEVEGPDALRFFSDTSVNSFAKFDIGQGKHLIQCSERGKVMGEGVLMRMGEQRFRTQAGPATWSAFLLNKGGYDAQWKQIQTFQFQVSGPKALAVCQAATGEPLTDVKFMHFIPVTIAGKPCYALRQGMAGEIGFEFHGDAADAPEVYAALLAAGEPHGIRRLGRRTAMINHLEAAFPTITWHYLNDIFSADAAGFREFIAQHFDMKGLVPAIRGSFQGQDISDYCYNPFELGWGKSVKFDHEFRGRAALEAEVAAGARRTRVTLEFNNADVIDLYASLFGEETPYDYLDIPHPQRWMIWADAVQMNGKTVGVSTSPGYSYHFRKVLALAYVHPELAEPGTPVHVLWGAPGSRQKLIRARVANAPYKQDRRREAL</sequence>
<dbReference type="InterPro" id="IPR028896">
    <property type="entry name" value="GcvT/YgfZ/DmdA"/>
</dbReference>
<dbReference type="SUPFAM" id="SSF103025">
    <property type="entry name" value="Folate-binding domain"/>
    <property type="match status" value="1"/>
</dbReference>
<dbReference type="Gene3D" id="3.30.1360.120">
    <property type="entry name" value="Probable tRNA modification gtpase trme, domain 1"/>
    <property type="match status" value="1"/>
</dbReference>
<dbReference type="Pfam" id="PF01571">
    <property type="entry name" value="GCV_T"/>
    <property type="match status" value="1"/>
</dbReference>
<dbReference type="InterPro" id="IPR029043">
    <property type="entry name" value="GcvT/YgfZ_C"/>
</dbReference>
<accession>A0A3A3FGN3</accession>